<dbReference type="PANTHER" id="PTHR45947:SF3">
    <property type="entry name" value="SULFOQUINOVOSYL TRANSFERASE SQD2"/>
    <property type="match status" value="1"/>
</dbReference>
<protein>
    <submittedName>
        <fullName evidence="2">D-inositol-3-phosphate glycosyltransferase</fullName>
        <ecNumber evidence="2">2.4.1.250</ecNumber>
    </submittedName>
</protein>
<proteinExistence type="predicted"/>
<dbReference type="EMBL" id="MT631185">
    <property type="protein sequence ID" value="QNO46306.1"/>
    <property type="molecule type" value="Genomic_DNA"/>
</dbReference>
<sequence length="378" mass="43223">MKILLVSEYFYPRLAGGELSLWKLCTGLTNRGYKIAVITSKMENTKKHEFVNGIEIYRPLSSGDSILKRIWFLVRLYPYLKTFIRDKEIDVIYNLGYVPTLPTTFIASKYNIPVITAIASLPGKLWFKLTNPVLAFFNCFMEMFIIRFGKHDILRFPAKYTKKMASPYIKSKNVIIYDPINVDEIKEIKLCTDTKKIIKSVGIEEDELFLLFVGLLAPVKNVVALISTLSKLNRKFKLVLVGEGSERRKIERLTKKLDLERKVTLLGQKPHDETLSIIYSCDVLILPSKSEQFPNVVLEGLALGKPVISTKVGGVSEIKSENLYLVDDLGDINQILEKGIKPKEDDRVLKNYSMDKIMDEFEMLFECAVERSESVKNN</sequence>
<dbReference type="CDD" id="cd03801">
    <property type="entry name" value="GT4_PimA-like"/>
    <property type="match status" value="1"/>
</dbReference>
<name>A0A7G9YE72_9EURY</name>
<dbReference type="Pfam" id="PF00534">
    <property type="entry name" value="Glycos_transf_1"/>
    <property type="match status" value="1"/>
</dbReference>
<dbReference type="PANTHER" id="PTHR45947">
    <property type="entry name" value="SULFOQUINOVOSYL TRANSFERASE SQD2"/>
    <property type="match status" value="1"/>
</dbReference>
<gene>
    <name evidence="2" type="primary">mshA_2</name>
    <name evidence="2" type="ORF">PABHDKJJ_00010</name>
</gene>
<feature type="domain" description="Glycosyl transferase family 1" evidence="1">
    <location>
        <begin position="194"/>
        <end position="338"/>
    </location>
</feature>
<reference evidence="2" key="1">
    <citation type="submission" date="2020-06" db="EMBL/GenBank/DDBJ databases">
        <title>Unique genomic features of the anaerobic methanotrophic archaea.</title>
        <authorList>
            <person name="Chadwick G.L."/>
            <person name="Skennerton C.T."/>
            <person name="Laso-Perez R."/>
            <person name="Leu A.O."/>
            <person name="Speth D.R."/>
            <person name="Yu H."/>
            <person name="Morgan-Lang C."/>
            <person name="Hatzenpichler R."/>
            <person name="Goudeau D."/>
            <person name="Malmstrom R."/>
            <person name="Brazelton W.J."/>
            <person name="Woyke T."/>
            <person name="Hallam S.J."/>
            <person name="Tyson G.W."/>
            <person name="Wegener G."/>
            <person name="Boetius A."/>
            <person name="Orphan V."/>
        </authorList>
    </citation>
    <scope>NUCLEOTIDE SEQUENCE</scope>
</reference>
<dbReference type="InterPro" id="IPR050194">
    <property type="entry name" value="Glycosyltransferase_grp1"/>
</dbReference>
<dbReference type="AlphaFoldDB" id="A0A7G9YE72"/>
<accession>A0A7G9YE72</accession>
<dbReference type="SUPFAM" id="SSF53756">
    <property type="entry name" value="UDP-Glycosyltransferase/glycogen phosphorylase"/>
    <property type="match status" value="1"/>
</dbReference>
<dbReference type="EC" id="2.4.1.250" evidence="2"/>
<dbReference type="GO" id="GO:0102710">
    <property type="term" value="F:D-inositol-3-phosphate glycosyltransferase activity"/>
    <property type="evidence" value="ECO:0007669"/>
    <property type="project" value="UniProtKB-EC"/>
</dbReference>
<dbReference type="InterPro" id="IPR001296">
    <property type="entry name" value="Glyco_trans_1"/>
</dbReference>
<organism evidence="2">
    <name type="scientific">Candidatus Methanogaster sp. ANME-2c ERB4</name>
    <dbReference type="NCBI Taxonomy" id="2759911"/>
    <lineage>
        <taxon>Archaea</taxon>
        <taxon>Methanobacteriati</taxon>
        <taxon>Methanobacteriota</taxon>
        <taxon>Stenosarchaea group</taxon>
        <taxon>Methanomicrobia</taxon>
        <taxon>Methanosarcinales</taxon>
        <taxon>ANME-2 cluster</taxon>
        <taxon>Candidatus Methanogasteraceae</taxon>
        <taxon>Candidatus Methanogaster</taxon>
    </lineage>
</organism>
<keyword evidence="2" id="KW-0328">Glycosyltransferase</keyword>
<evidence type="ECO:0000313" key="2">
    <source>
        <dbReference type="EMBL" id="QNO46306.1"/>
    </source>
</evidence>
<keyword evidence="2" id="KW-0808">Transferase</keyword>
<evidence type="ECO:0000259" key="1">
    <source>
        <dbReference type="Pfam" id="PF00534"/>
    </source>
</evidence>
<dbReference type="Gene3D" id="3.40.50.2000">
    <property type="entry name" value="Glycogen Phosphorylase B"/>
    <property type="match status" value="2"/>
</dbReference>